<dbReference type="EMBL" id="CP075587">
    <property type="protein sequence ID" value="QYF48533.1"/>
    <property type="molecule type" value="Genomic_DNA"/>
</dbReference>
<organism evidence="1 2">
    <name type="scientific">Candidatus Rhabdochlamydia oedothoracis</name>
    <dbReference type="NCBI Taxonomy" id="2720720"/>
    <lineage>
        <taxon>Bacteria</taxon>
        <taxon>Pseudomonadati</taxon>
        <taxon>Chlamydiota</taxon>
        <taxon>Chlamydiia</taxon>
        <taxon>Parachlamydiales</taxon>
        <taxon>Candidatus Rhabdochlamydiaceae</taxon>
        <taxon>Candidatus Rhabdochlamydia</taxon>
    </lineage>
</organism>
<gene>
    <name evidence="1" type="ORF">RHABOEDO_000711</name>
</gene>
<sequence>MPPLSKHPLTNEYLRGLFKSNFELANQVIDLARFYIRSGREVNLTRLLDEIKCNPQKDYIEVLRQLDSEE</sequence>
<accession>A0ABX8V697</accession>
<reference evidence="1 2" key="1">
    <citation type="journal article" date="2022" name="bioRxiv">
        <title>Ecology and evolution of chlamydial symbionts of arthropods.</title>
        <authorList>
            <person name="Halter T."/>
            <person name="Koestlbacher S."/>
            <person name="Collingro A."/>
            <person name="Sixt B.S."/>
            <person name="Toenshoff E.R."/>
            <person name="Hendrickx F."/>
            <person name="Kostanjsek R."/>
            <person name="Horn M."/>
        </authorList>
    </citation>
    <scope>NUCLEOTIDE SEQUENCE [LARGE SCALE GENOMIC DNA]</scope>
    <source>
        <strain evidence="1">W744xW776</strain>
    </source>
</reference>
<protein>
    <submittedName>
        <fullName evidence="1">Uncharacterized protein</fullName>
    </submittedName>
</protein>
<keyword evidence="2" id="KW-1185">Reference proteome</keyword>
<evidence type="ECO:0000313" key="2">
    <source>
        <dbReference type="Proteomes" id="UP000826014"/>
    </source>
</evidence>
<dbReference type="Proteomes" id="UP000826014">
    <property type="component" value="Chromosome"/>
</dbReference>
<proteinExistence type="predicted"/>
<dbReference type="RefSeq" id="WP_215216948.1">
    <property type="nucleotide sequence ID" value="NZ_CP075587.1"/>
</dbReference>
<evidence type="ECO:0000313" key="1">
    <source>
        <dbReference type="EMBL" id="QYF48533.1"/>
    </source>
</evidence>
<name>A0ABX8V697_9BACT</name>